<proteinExistence type="predicted"/>
<dbReference type="AlphaFoldDB" id="C9Y7W6"/>
<organism evidence="5">
    <name type="scientific">Curvibacter symbiont subsp. Hydra magnipapillata</name>
    <dbReference type="NCBI Taxonomy" id="667019"/>
    <lineage>
        <taxon>Bacteria</taxon>
        <taxon>Pseudomonadati</taxon>
        <taxon>Pseudomonadota</taxon>
        <taxon>Betaproteobacteria</taxon>
        <taxon>Burkholderiales</taxon>
        <taxon>Comamonadaceae</taxon>
        <taxon>Curvibacter</taxon>
    </lineage>
</organism>
<evidence type="ECO:0000256" key="2">
    <source>
        <dbReference type="ARBA" id="ARBA00023125"/>
    </source>
</evidence>
<dbReference type="Gene3D" id="1.10.10.60">
    <property type="entry name" value="Homeodomain-like"/>
    <property type="match status" value="1"/>
</dbReference>
<evidence type="ECO:0000256" key="1">
    <source>
        <dbReference type="ARBA" id="ARBA00023015"/>
    </source>
</evidence>
<dbReference type="GO" id="GO:0005829">
    <property type="term" value="C:cytosol"/>
    <property type="evidence" value="ECO:0007669"/>
    <property type="project" value="TreeGrafter"/>
</dbReference>
<dbReference type="InterPro" id="IPR009057">
    <property type="entry name" value="Homeodomain-like_sf"/>
</dbReference>
<dbReference type="SMART" id="SM00342">
    <property type="entry name" value="HTH_ARAC"/>
    <property type="match status" value="1"/>
</dbReference>
<evidence type="ECO:0000259" key="4">
    <source>
        <dbReference type="PROSITE" id="PS01124"/>
    </source>
</evidence>
<dbReference type="Pfam" id="PF12833">
    <property type="entry name" value="HTH_18"/>
    <property type="match status" value="1"/>
</dbReference>
<dbReference type="EMBL" id="FN543104">
    <property type="protein sequence ID" value="CBA27416.1"/>
    <property type="molecule type" value="Genomic_DNA"/>
</dbReference>
<feature type="domain" description="HTH araC/xylS-type" evidence="4">
    <location>
        <begin position="230"/>
        <end position="328"/>
    </location>
</feature>
<gene>
    <name evidence="5" type="ORF">Csp_A02170</name>
</gene>
<dbReference type="InterPro" id="IPR032687">
    <property type="entry name" value="AraC-type_N"/>
</dbReference>
<keyword evidence="3" id="KW-0804">Transcription</keyword>
<dbReference type="InterPro" id="IPR018060">
    <property type="entry name" value="HTH_AraC"/>
</dbReference>
<dbReference type="PANTHER" id="PTHR47894:SF1">
    <property type="entry name" value="HTH-TYPE TRANSCRIPTIONAL REGULATOR VQSM"/>
    <property type="match status" value="1"/>
</dbReference>
<accession>C9Y7W6</accession>
<evidence type="ECO:0000256" key="3">
    <source>
        <dbReference type="ARBA" id="ARBA00023163"/>
    </source>
</evidence>
<dbReference type="Pfam" id="PF12625">
    <property type="entry name" value="Arabinose_bd"/>
    <property type="match status" value="1"/>
</dbReference>
<reference evidence="5" key="1">
    <citation type="journal article" date="2010" name="Nature">
        <title>The dynamic genome of Hydra.</title>
        <authorList>
            <person name="Chapman J.A."/>
            <person name="Kirkness E.F."/>
            <person name="Simakov O."/>
            <person name="Hampson S.E."/>
            <person name="Mitros T."/>
            <person name="Weinmaier T."/>
            <person name="Rattei T."/>
            <person name="Balasubramanian P.G."/>
            <person name="Borman J."/>
            <person name="Busam D."/>
            <person name="Disbennett K."/>
            <person name="Pfannkoch C."/>
            <person name="Sumin N."/>
            <person name="Sutton G."/>
            <person name="Viswanathan L."/>
            <person name="Walenz B."/>
            <person name="Goodstein D.M."/>
            <person name="Hellsten U."/>
            <person name="Kawashima T."/>
            <person name="Prochnik S.E."/>
            <person name="Putnam N.H."/>
            <person name="Shu S."/>
            <person name="Blumberg B."/>
            <person name="Dana C.E."/>
            <person name="Gee L."/>
            <person name="Kibler D.F."/>
            <person name="Law L."/>
            <person name="Lindgens D."/>
            <person name="Martinez D.E."/>
            <person name="Peng J."/>
            <person name="Wigge P.A."/>
            <person name="Bertulat B."/>
            <person name="Guder C."/>
            <person name="Nakamura Y."/>
            <person name="Ozbek S."/>
            <person name="Watanabe H."/>
            <person name="Khalturin K."/>
            <person name="Hemmrich G."/>
            <person name="Franke A."/>
            <person name="Augustin R."/>
            <person name="Fraune S."/>
            <person name="Hayakawa E."/>
            <person name="Hayakawa S."/>
            <person name="Hirose M."/>
            <person name="Hwang J."/>
            <person name="Ikeo K."/>
            <person name="Nishimiya-Fujisawa C."/>
            <person name="Ogura A."/>
            <person name="Takahashi T."/>
            <person name="Steinmetz P.R."/>
            <person name="Zhang X."/>
            <person name="Aufschnaiter R."/>
            <person name="Eder M.K."/>
            <person name="Gorny A.K."/>
            <person name="Salvenmoser W."/>
            <person name="Heimberg A.M."/>
            <person name="Wheeler B.M."/>
            <person name="Peterson K.J."/>
            <person name="Boettger A."/>
            <person name="Tischler P."/>
            <person name="Wolf A."/>
            <person name="Gojobori T."/>
            <person name="Remington K.A."/>
            <person name="Strausberg R.L."/>
            <person name="Venter J."/>
            <person name="Technau U."/>
            <person name="Hobmayer B."/>
            <person name="Bosch T.C."/>
            <person name="Holstein T.W."/>
            <person name="Fujisawa T."/>
            <person name="Bode H.R."/>
            <person name="David C.N."/>
            <person name="Rokhsar D.S."/>
            <person name="Steele R.E."/>
        </authorList>
    </citation>
    <scope>NUCLEOTIDE SEQUENCE</scope>
</reference>
<keyword evidence="2" id="KW-0238">DNA-binding</keyword>
<dbReference type="InterPro" id="IPR020449">
    <property type="entry name" value="Tscrpt_reg_AraC-type_HTH"/>
</dbReference>
<dbReference type="PROSITE" id="PS01124">
    <property type="entry name" value="HTH_ARAC_FAMILY_2"/>
    <property type="match status" value="1"/>
</dbReference>
<name>C9Y7W6_CURXX</name>
<dbReference type="GO" id="GO:0000976">
    <property type="term" value="F:transcription cis-regulatory region binding"/>
    <property type="evidence" value="ECO:0007669"/>
    <property type="project" value="TreeGrafter"/>
</dbReference>
<evidence type="ECO:0000313" key="5">
    <source>
        <dbReference type="EMBL" id="CBA27416.1"/>
    </source>
</evidence>
<sequence>MVHPIYARLLRMLLQQAAIDSDRVLAAAALDWNQLLTTEQRLPRDTVIRLVQAAMQATGKPWLGLELGDQAPVSAHGPLGYAAVTAPDLQHCLMVLGRYGPVREDSFSWSFQMRLEGGTLQVIDRLDWGSARSFVLDTMAAALVRVLHAAVGSLPAGLRLDVPLPRPAWVAHYERALPLPLQFGQPTLALHVPAAALRLPLLGADARAHAAACHECDAALAELVQSSMAQRVASLLGHTPEGSYPRLPDIAAQCEVSERTLMRRLALEGTSFQQLLDAHQQSRTLWLLQHTSDSVEDIAGRLGYTDTSNFSRTVKRWFGYTPSALRKGTLSTAPA</sequence>
<keyword evidence="1" id="KW-0805">Transcription regulation</keyword>
<protein>
    <recommendedName>
        <fullName evidence="4">HTH araC/xylS-type domain-containing protein</fullName>
    </recommendedName>
</protein>
<dbReference type="PANTHER" id="PTHR47894">
    <property type="entry name" value="HTH-TYPE TRANSCRIPTIONAL REGULATOR GADX"/>
    <property type="match status" value="1"/>
</dbReference>
<dbReference type="PRINTS" id="PR00032">
    <property type="entry name" value="HTHARAC"/>
</dbReference>
<dbReference type="GO" id="GO:0003700">
    <property type="term" value="F:DNA-binding transcription factor activity"/>
    <property type="evidence" value="ECO:0007669"/>
    <property type="project" value="InterPro"/>
</dbReference>
<dbReference type="SUPFAM" id="SSF46689">
    <property type="entry name" value="Homeodomain-like"/>
    <property type="match status" value="1"/>
</dbReference>